<comment type="pathway">
    <text evidence="7">Lipid metabolism; fatty acid biosynthesis.</text>
</comment>
<dbReference type="EMBL" id="VBRA02000009">
    <property type="protein sequence ID" value="MBP3059425.1"/>
    <property type="molecule type" value="Genomic_DNA"/>
</dbReference>
<keyword evidence="10" id="KW-1185">Reference proteome</keyword>
<dbReference type="PANTHER" id="PTHR20863:SF76">
    <property type="entry name" value="CARRIER DOMAIN-CONTAINING PROTEIN"/>
    <property type="match status" value="1"/>
</dbReference>
<dbReference type="Pfam" id="PF00550">
    <property type="entry name" value="PP-binding"/>
    <property type="match status" value="1"/>
</dbReference>
<reference evidence="9" key="1">
    <citation type="submission" date="2019-10" db="EMBL/GenBank/DDBJ databases">
        <title>Whole Genome Sequencing and Characterization of Texas Phoenix Palm Decline Phytoplasma Belongs to Lethal Yellowing (16SrIV) Group.</title>
        <authorList>
            <person name="Bao M."/>
        </authorList>
    </citation>
    <scope>NUCLEOTIDE SEQUENCE [LARGE SCALE GENOMIC DNA]</scope>
    <source>
        <strain evidence="9">ACPD</strain>
    </source>
</reference>
<comment type="function">
    <text evidence="7">Carrier of the growing fatty acid chain in fatty acid biosynthesis.</text>
</comment>
<dbReference type="SUPFAM" id="SSF47336">
    <property type="entry name" value="ACP-like"/>
    <property type="match status" value="1"/>
</dbReference>
<feature type="domain" description="Carrier" evidence="8">
    <location>
        <begin position="1"/>
        <end position="75"/>
    </location>
</feature>
<evidence type="ECO:0000256" key="4">
    <source>
        <dbReference type="ARBA" id="ARBA00022832"/>
    </source>
</evidence>
<dbReference type="InterPro" id="IPR036736">
    <property type="entry name" value="ACP-like_sf"/>
</dbReference>
<comment type="similarity">
    <text evidence="7">Belongs to the acyl carrier protein (ACP) family.</text>
</comment>
<sequence>MLKEIKKIIVEKKSFLKEEDIKLETKLKEDLGLDSFDAFELVIELEKRFFLKISDEAVNQFKTIGDVVEYLKKNIIDSEK</sequence>
<evidence type="ECO:0000313" key="10">
    <source>
        <dbReference type="Proteomes" id="UP001192346"/>
    </source>
</evidence>
<dbReference type="InterPro" id="IPR003231">
    <property type="entry name" value="ACP"/>
</dbReference>
<organism evidence="9 10">
    <name type="scientific">Texas Phoenix palm phytoplasma</name>
    <dbReference type="NCBI Taxonomy" id="176709"/>
    <lineage>
        <taxon>Bacteria</taxon>
        <taxon>Bacillati</taxon>
        <taxon>Mycoplasmatota</taxon>
        <taxon>Mollicutes</taxon>
        <taxon>Acholeplasmatales</taxon>
        <taxon>Acholeplasmataceae</taxon>
        <taxon>Candidatus Phytoplasma</taxon>
        <taxon>16SrIV (Coconut lethal yellows group)</taxon>
    </lineage>
</organism>
<keyword evidence="2 7" id="KW-0444">Lipid biosynthesis</keyword>
<gene>
    <name evidence="7" type="primary">acpP</name>
    <name evidence="9" type="ORF">FEF22_001325</name>
</gene>
<dbReference type="Gene3D" id="1.10.1200.10">
    <property type="entry name" value="ACP-like"/>
    <property type="match status" value="1"/>
</dbReference>
<dbReference type="Proteomes" id="UP001192346">
    <property type="component" value="Unassembled WGS sequence"/>
</dbReference>
<protein>
    <recommendedName>
        <fullName evidence="7">Acyl carrier protein</fullName>
        <shortName evidence="7">ACP</shortName>
    </recommendedName>
</protein>
<evidence type="ECO:0000256" key="5">
    <source>
        <dbReference type="ARBA" id="ARBA00023098"/>
    </source>
</evidence>
<keyword evidence="7" id="KW-0963">Cytoplasm</keyword>
<dbReference type="InterPro" id="IPR009081">
    <property type="entry name" value="PP-bd_ACP"/>
</dbReference>
<keyword evidence="1 7" id="KW-0596">Phosphopantetheine</keyword>
<keyword evidence="4 7" id="KW-0276">Fatty acid metabolism</keyword>
<name>A0ABS5BIK9_9MOLU</name>
<keyword evidence="6 7" id="KW-0275">Fatty acid biosynthesis</keyword>
<proteinExistence type="inferred from homology"/>
<evidence type="ECO:0000256" key="2">
    <source>
        <dbReference type="ARBA" id="ARBA00022516"/>
    </source>
</evidence>
<comment type="subcellular location">
    <subcellularLocation>
        <location evidence="7">Cytoplasm</location>
    </subcellularLocation>
</comment>
<evidence type="ECO:0000259" key="8">
    <source>
        <dbReference type="PROSITE" id="PS50075"/>
    </source>
</evidence>
<keyword evidence="3 7" id="KW-0597">Phosphoprotein</keyword>
<evidence type="ECO:0000256" key="7">
    <source>
        <dbReference type="HAMAP-Rule" id="MF_01217"/>
    </source>
</evidence>
<dbReference type="PROSITE" id="PS50075">
    <property type="entry name" value="CARRIER"/>
    <property type="match status" value="1"/>
</dbReference>
<comment type="PTM">
    <text evidence="7">4'-phosphopantetheine is transferred from CoA to a specific serine of apo-ACP by AcpS. This modification is essential for activity because fatty acids are bound in thioester linkage to the sulfhydryl of the prosthetic group.</text>
</comment>
<evidence type="ECO:0000313" key="9">
    <source>
        <dbReference type="EMBL" id="MBP3059425.1"/>
    </source>
</evidence>
<dbReference type="HAMAP" id="MF_01217">
    <property type="entry name" value="Acyl_carrier"/>
    <property type="match status" value="1"/>
</dbReference>
<evidence type="ECO:0000256" key="3">
    <source>
        <dbReference type="ARBA" id="ARBA00022553"/>
    </source>
</evidence>
<evidence type="ECO:0000256" key="6">
    <source>
        <dbReference type="ARBA" id="ARBA00023160"/>
    </source>
</evidence>
<comment type="caution">
    <text evidence="9">The sequence shown here is derived from an EMBL/GenBank/DDBJ whole genome shotgun (WGS) entry which is preliminary data.</text>
</comment>
<keyword evidence="5 7" id="KW-0443">Lipid metabolism</keyword>
<accession>A0ABS5BIK9</accession>
<dbReference type="PANTHER" id="PTHR20863">
    <property type="entry name" value="ACYL CARRIER PROTEIN"/>
    <property type="match status" value="1"/>
</dbReference>
<feature type="modified residue" description="O-(pantetheine 4'-phosphoryl)serine" evidence="7">
    <location>
        <position position="35"/>
    </location>
</feature>
<evidence type="ECO:0000256" key="1">
    <source>
        <dbReference type="ARBA" id="ARBA00022450"/>
    </source>
</evidence>